<dbReference type="Proteomes" id="UP001203338">
    <property type="component" value="Unassembled WGS sequence"/>
</dbReference>
<dbReference type="RefSeq" id="WP_249699303.1">
    <property type="nucleotide sequence ID" value="NZ_JAMFLX010000010.1"/>
</dbReference>
<feature type="domain" description="RING-type" evidence="1">
    <location>
        <begin position="55"/>
        <end position="96"/>
    </location>
</feature>
<reference evidence="2 3" key="1">
    <citation type="submission" date="2022-05" db="EMBL/GenBank/DDBJ databases">
        <authorList>
            <person name="Park J.-S."/>
        </authorList>
    </citation>
    <scope>NUCLEOTIDE SEQUENCE [LARGE SCALE GENOMIC DNA]</scope>
    <source>
        <strain evidence="2 3">2012CJ34-2</strain>
    </source>
</reference>
<sequence length="478" mass="54247">MNPKISNNVAISLYRSHLKSFEGNYHSVLIELTRKGNKKEYDVLTTIPKSKINECTVCQYLPVDPVLYCSSSDRHILCRECHKKLPEDNKVCPNCRSPDKQDGDGKINKEQEELFNNIEYSCPAGCNETMGKALLEAHFPDCEKFSCIICGLTGNIEEIEKHEPECKIPMEMCVYCEGSYPFDGFIKHQSECEKFPLTTKLFDGTTITLPRKQARDVSIVTEICGAKSPIVRVVDGDGKTTSCRLSDESCQAIRNGILLSFHARKSTEIVLPTAQQEKIGSEDRKGSGSYKYEKMGIFGQIFNEDWTLKNNSVDRVTISRLGITNNYRESDRAAFIGCMPVRVLVSNTKEDDPRPYYLKELMVYLGFDTGTGPDRDSKELFVGFERKVCSEINDHVALAKLNLSVMFDAGDYSYIQFVKFSLWEWEQYDSHREEFGLRMIKADADVKWLPLKLDSGDAEKCFKPSGRNDVTIKQILSL</sequence>
<dbReference type="EMBL" id="JAMFLX010000010">
    <property type="protein sequence ID" value="MCL6270147.1"/>
    <property type="molecule type" value="Genomic_DNA"/>
</dbReference>
<evidence type="ECO:0000313" key="2">
    <source>
        <dbReference type="EMBL" id="MCL6270147.1"/>
    </source>
</evidence>
<dbReference type="PROSITE" id="PS50089">
    <property type="entry name" value="ZF_RING_2"/>
    <property type="match status" value="1"/>
</dbReference>
<comment type="caution">
    <text evidence="2">The sequence shown here is derived from an EMBL/GenBank/DDBJ whole genome shotgun (WGS) entry which is preliminary data.</text>
</comment>
<keyword evidence="3" id="KW-1185">Reference proteome</keyword>
<name>A0ABT0PFJ1_9GAMM</name>
<dbReference type="Gene3D" id="3.30.40.10">
    <property type="entry name" value="Zinc/RING finger domain, C3HC4 (zinc finger)"/>
    <property type="match status" value="1"/>
</dbReference>
<gene>
    <name evidence="2" type="ORF">M3P05_09395</name>
</gene>
<evidence type="ECO:0000313" key="3">
    <source>
        <dbReference type="Proteomes" id="UP001203338"/>
    </source>
</evidence>
<proteinExistence type="predicted"/>
<accession>A0ABT0PFJ1</accession>
<dbReference type="SUPFAM" id="SSF57850">
    <property type="entry name" value="RING/U-box"/>
    <property type="match status" value="1"/>
</dbReference>
<dbReference type="InterPro" id="IPR001841">
    <property type="entry name" value="Znf_RING"/>
</dbReference>
<dbReference type="InterPro" id="IPR013083">
    <property type="entry name" value="Znf_RING/FYVE/PHD"/>
</dbReference>
<protein>
    <submittedName>
        <fullName evidence="2">RING-HC finger protein</fullName>
    </submittedName>
</protein>
<evidence type="ECO:0000259" key="1">
    <source>
        <dbReference type="PROSITE" id="PS50089"/>
    </source>
</evidence>
<organism evidence="2 3">
    <name type="scientific">Parendozoicomonas callyspongiae</name>
    <dbReference type="NCBI Taxonomy" id="2942213"/>
    <lineage>
        <taxon>Bacteria</taxon>
        <taxon>Pseudomonadati</taxon>
        <taxon>Pseudomonadota</taxon>
        <taxon>Gammaproteobacteria</taxon>
        <taxon>Oceanospirillales</taxon>
        <taxon>Endozoicomonadaceae</taxon>
        <taxon>Parendozoicomonas</taxon>
    </lineage>
</organism>